<accession>A0A5N4EID0</accession>
<dbReference type="PANTHER" id="PTHR22455:SF10">
    <property type="entry name" value="CILIA- AND FLAGELLA-ASSOCIATED PROTEIN 91"/>
    <property type="match status" value="1"/>
</dbReference>
<keyword evidence="2" id="KW-0966">Cell projection</keyword>
<keyword evidence="2" id="KW-0969">Cilium</keyword>
<organism evidence="2 3">
    <name type="scientific">Camelus dromedarius</name>
    <name type="common">Dromedary</name>
    <name type="synonym">Arabian camel</name>
    <dbReference type="NCBI Taxonomy" id="9838"/>
    <lineage>
        <taxon>Eukaryota</taxon>
        <taxon>Metazoa</taxon>
        <taxon>Chordata</taxon>
        <taxon>Craniata</taxon>
        <taxon>Vertebrata</taxon>
        <taxon>Euteleostomi</taxon>
        <taxon>Mammalia</taxon>
        <taxon>Eutheria</taxon>
        <taxon>Laurasiatheria</taxon>
        <taxon>Artiodactyla</taxon>
        <taxon>Tylopoda</taxon>
        <taxon>Camelidae</taxon>
        <taxon>Camelus</taxon>
    </lineage>
</organism>
<feature type="region of interest" description="Disordered" evidence="1">
    <location>
        <begin position="1"/>
        <end position="23"/>
    </location>
</feature>
<keyword evidence="3" id="KW-1185">Reference proteome</keyword>
<gene>
    <name evidence="2" type="ORF">Cadr_000000763</name>
</gene>
<dbReference type="EMBL" id="JWIN03000001">
    <property type="protein sequence ID" value="KAB1283110.1"/>
    <property type="molecule type" value="Genomic_DNA"/>
</dbReference>
<reference evidence="2 3" key="1">
    <citation type="journal article" date="2019" name="Mol. Ecol. Resour.">
        <title>Improving Illumina assemblies with Hi-C and long reads: an example with the North African dromedary.</title>
        <authorList>
            <person name="Elbers J.P."/>
            <person name="Rogers M.F."/>
            <person name="Perelman P.L."/>
            <person name="Proskuryakova A.A."/>
            <person name="Serdyukova N.A."/>
            <person name="Johnson W.E."/>
            <person name="Horin P."/>
            <person name="Corander J."/>
            <person name="Murphy D."/>
            <person name="Burger P.A."/>
        </authorList>
    </citation>
    <scope>NUCLEOTIDE SEQUENCE [LARGE SCALE GENOMIC DNA]</scope>
    <source>
        <strain evidence="2">Drom800</strain>
        <tissue evidence="2">Blood</tissue>
    </source>
</reference>
<evidence type="ECO:0000256" key="1">
    <source>
        <dbReference type="SAM" id="MobiDB-lite"/>
    </source>
</evidence>
<protein>
    <submittedName>
        <fullName evidence="2">Cilia-and flagella-associated protein 91</fullName>
    </submittedName>
</protein>
<dbReference type="PANTHER" id="PTHR22455">
    <property type="entry name" value="CILIA- AND FLAGELLA-ASSOCIATED PROTEIN 91"/>
    <property type="match status" value="1"/>
</dbReference>
<keyword evidence="2" id="KW-0282">Flagellum</keyword>
<proteinExistence type="predicted"/>
<name>A0A5N4EID0_CAMDR</name>
<dbReference type="Proteomes" id="UP000299084">
    <property type="component" value="Unassembled WGS sequence"/>
</dbReference>
<dbReference type="AlphaFoldDB" id="A0A5N4EID0"/>
<comment type="caution">
    <text evidence="2">The sequence shown here is derived from an EMBL/GenBank/DDBJ whole genome shotgun (WGS) entry which is preliminary data.</text>
</comment>
<sequence length="331" mass="38867">MRFLQRKPVPQPRLPTPTLEMSSNEEEDIEMAVIYLQKLLRGRVVQNMVCRVQPLALLVFFMFEGKEKRLELIQELRTSHALQEDDRLVKKAEKQVTLALQRQRNLHEHKVSLVENHLAGLEGRVLADMFDFLSKELVRLQEERRVHALAMLAERQRRMREAEESGRRQVEQRRLQEEDLIFKEASACLEAHSYSQSLGYFWVLQVIKVHQSTVTSYLEDIILNTEEHTAEEQARAEIEKMAQEINDIAYEMESRRTQLQSEEIVAELVYSFLIPEVQKDFVKEKVRTAQRKHILAAHEIVHQHTEAMLEEDFVEQQQESDTELLEGAQDS</sequence>
<evidence type="ECO:0000313" key="2">
    <source>
        <dbReference type="EMBL" id="KAB1283110.1"/>
    </source>
</evidence>
<evidence type="ECO:0000313" key="3">
    <source>
        <dbReference type="Proteomes" id="UP000299084"/>
    </source>
</evidence>
<dbReference type="InterPro" id="IPR026720">
    <property type="entry name" value="CFAP91"/>
</dbReference>